<sequence>MCLKGMKCFFLTLFILSGLSAFAQTDSIVYERQRKKINDLLDERNERFGQFDVSLSQKTGIFGWKTKKDMQRSLDILAEIAKTDNNILKETKVLLDYKDLQKSQVQTKVIDVSGRINNYMKTITKLQIQNDRLNTELQDAEKRNSTLLWISIVSGLIALGLLVFIFSRRQHRASH</sequence>
<keyword evidence="3" id="KW-0732">Signal</keyword>
<proteinExistence type="predicted"/>
<name>A0A7K1YCX0_9SPHI</name>
<protein>
    <recommendedName>
        <fullName evidence="6">Histidine kinase</fullName>
    </recommendedName>
</protein>
<keyword evidence="2" id="KW-0812">Transmembrane</keyword>
<keyword evidence="2" id="KW-0472">Membrane</keyword>
<reference evidence="4 5" key="1">
    <citation type="submission" date="2019-11" db="EMBL/GenBank/DDBJ databases">
        <title>Pedobacter sp. HMF7647 Genome sequencing and assembly.</title>
        <authorList>
            <person name="Kang H."/>
            <person name="Kim H."/>
            <person name="Joh K."/>
        </authorList>
    </citation>
    <scope>NUCLEOTIDE SEQUENCE [LARGE SCALE GENOMIC DNA]</scope>
    <source>
        <strain evidence="4 5">HMF7647</strain>
    </source>
</reference>
<feature type="coiled-coil region" evidence="1">
    <location>
        <begin position="116"/>
        <end position="143"/>
    </location>
</feature>
<organism evidence="4 5">
    <name type="scientific">Hufsiella arboris</name>
    <dbReference type="NCBI Taxonomy" id="2695275"/>
    <lineage>
        <taxon>Bacteria</taxon>
        <taxon>Pseudomonadati</taxon>
        <taxon>Bacteroidota</taxon>
        <taxon>Sphingobacteriia</taxon>
        <taxon>Sphingobacteriales</taxon>
        <taxon>Sphingobacteriaceae</taxon>
        <taxon>Hufsiella</taxon>
    </lineage>
</organism>
<accession>A0A7K1YCX0</accession>
<keyword evidence="2" id="KW-1133">Transmembrane helix</keyword>
<keyword evidence="5" id="KW-1185">Reference proteome</keyword>
<feature type="signal peptide" evidence="3">
    <location>
        <begin position="1"/>
        <end position="23"/>
    </location>
</feature>
<evidence type="ECO:0000313" key="4">
    <source>
        <dbReference type="EMBL" id="MXV52432.1"/>
    </source>
</evidence>
<dbReference type="EMBL" id="WVHT01000007">
    <property type="protein sequence ID" value="MXV52432.1"/>
    <property type="molecule type" value="Genomic_DNA"/>
</dbReference>
<dbReference type="AlphaFoldDB" id="A0A7K1YCX0"/>
<gene>
    <name evidence="4" type="ORF">GS399_15765</name>
</gene>
<evidence type="ECO:0000256" key="3">
    <source>
        <dbReference type="SAM" id="SignalP"/>
    </source>
</evidence>
<feature type="chain" id="PRO_5029537259" description="Histidine kinase" evidence="3">
    <location>
        <begin position="24"/>
        <end position="175"/>
    </location>
</feature>
<feature type="transmembrane region" description="Helical" evidence="2">
    <location>
        <begin position="147"/>
        <end position="166"/>
    </location>
</feature>
<dbReference type="Proteomes" id="UP000466586">
    <property type="component" value="Unassembled WGS sequence"/>
</dbReference>
<comment type="caution">
    <text evidence="4">The sequence shown here is derived from an EMBL/GenBank/DDBJ whole genome shotgun (WGS) entry which is preliminary data.</text>
</comment>
<evidence type="ECO:0000313" key="5">
    <source>
        <dbReference type="Proteomes" id="UP000466586"/>
    </source>
</evidence>
<evidence type="ECO:0000256" key="1">
    <source>
        <dbReference type="SAM" id="Coils"/>
    </source>
</evidence>
<evidence type="ECO:0008006" key="6">
    <source>
        <dbReference type="Google" id="ProtNLM"/>
    </source>
</evidence>
<evidence type="ECO:0000256" key="2">
    <source>
        <dbReference type="SAM" id="Phobius"/>
    </source>
</evidence>
<keyword evidence="1" id="KW-0175">Coiled coil</keyword>